<dbReference type="RefSeq" id="WP_187038536.1">
    <property type="nucleotide sequence ID" value="NZ_JADEWB010000001.1"/>
</dbReference>
<protein>
    <submittedName>
        <fullName evidence="1">XisI protein</fullName>
    </submittedName>
</protein>
<dbReference type="InterPro" id="IPR014968">
    <property type="entry name" value="XisI"/>
</dbReference>
<sequence>MDKLTNYRQIIEKVLTEYAAIPYHYGDLKAEVIISKDENRYLVITSGWEDDTRVHACIIHIDIIDHKIWIQSDSTEDGIALDLLAAGIPKEEIVLGFHEPNVRQYTGFAVA</sequence>
<organism evidence="1 2">
    <name type="scientific">Sphaerospermopsis aphanizomenoides LEGE 00250</name>
    <dbReference type="NCBI Taxonomy" id="2777972"/>
    <lineage>
        <taxon>Bacteria</taxon>
        <taxon>Bacillati</taxon>
        <taxon>Cyanobacteriota</taxon>
        <taxon>Cyanophyceae</taxon>
        <taxon>Nostocales</taxon>
        <taxon>Aphanizomenonaceae</taxon>
        <taxon>Sphaerospermopsis</taxon>
        <taxon>Sphaerospermopsis aphanizomenoides</taxon>
    </lineage>
</organism>
<dbReference type="Gene3D" id="3.30.310.110">
    <property type="entry name" value="XisI-like"/>
    <property type="match status" value="1"/>
</dbReference>
<dbReference type="EMBL" id="JADEWB010000001">
    <property type="protein sequence ID" value="MBE9234541.1"/>
    <property type="molecule type" value="Genomic_DNA"/>
</dbReference>
<evidence type="ECO:0000313" key="2">
    <source>
        <dbReference type="Proteomes" id="UP000606776"/>
    </source>
</evidence>
<reference evidence="1 2" key="1">
    <citation type="submission" date="2020-10" db="EMBL/GenBank/DDBJ databases">
        <authorList>
            <person name="Castelo-Branco R."/>
            <person name="Eusebio N."/>
            <person name="Adriana R."/>
            <person name="Vieira A."/>
            <person name="Brugerolle De Fraissinette N."/>
            <person name="Rezende De Castro R."/>
            <person name="Schneider M.P."/>
            <person name="Vasconcelos V."/>
            <person name="Leao P.N."/>
        </authorList>
    </citation>
    <scope>NUCLEOTIDE SEQUENCE [LARGE SCALE GENOMIC DNA]</scope>
    <source>
        <strain evidence="1 2">LEGE 00250</strain>
    </source>
</reference>
<keyword evidence="2" id="KW-1185">Reference proteome</keyword>
<dbReference type="SUPFAM" id="SSF143847">
    <property type="entry name" value="XisI-like"/>
    <property type="match status" value="1"/>
</dbReference>
<accession>A0ABR9V7T5</accession>
<dbReference type="CDD" id="cd16382">
    <property type="entry name" value="XisI-like"/>
    <property type="match status" value="1"/>
</dbReference>
<gene>
    <name evidence="1" type="ORF">IQ227_00450</name>
</gene>
<evidence type="ECO:0000313" key="1">
    <source>
        <dbReference type="EMBL" id="MBE9234541.1"/>
    </source>
</evidence>
<proteinExistence type="predicted"/>
<dbReference type="InterPro" id="IPR035943">
    <property type="entry name" value="XisI-like_sf"/>
</dbReference>
<dbReference type="Pfam" id="PF08869">
    <property type="entry name" value="XisI"/>
    <property type="match status" value="1"/>
</dbReference>
<dbReference type="Proteomes" id="UP000606776">
    <property type="component" value="Unassembled WGS sequence"/>
</dbReference>
<name>A0ABR9V7T5_9CYAN</name>
<comment type="caution">
    <text evidence="1">The sequence shown here is derived from an EMBL/GenBank/DDBJ whole genome shotgun (WGS) entry which is preliminary data.</text>
</comment>